<evidence type="ECO:0000313" key="7">
    <source>
        <dbReference type="Proteomes" id="UP001501004"/>
    </source>
</evidence>
<organism evidence="6 7">
    <name type="scientific">Leifsonella bigeumensis</name>
    <dbReference type="NCBI Taxonomy" id="433643"/>
    <lineage>
        <taxon>Bacteria</taxon>
        <taxon>Bacillati</taxon>
        <taxon>Actinomycetota</taxon>
        <taxon>Actinomycetes</taxon>
        <taxon>Micrococcales</taxon>
        <taxon>Microbacteriaceae</taxon>
        <taxon>Leifsonella</taxon>
    </lineage>
</organism>
<evidence type="ECO:0000256" key="1">
    <source>
        <dbReference type="ARBA" id="ARBA00005086"/>
    </source>
</evidence>
<proteinExistence type="inferred from homology"/>
<dbReference type="InterPro" id="IPR036291">
    <property type="entry name" value="NAD(P)-bd_dom_sf"/>
</dbReference>
<evidence type="ECO:0000259" key="4">
    <source>
        <dbReference type="Pfam" id="PF00725"/>
    </source>
</evidence>
<keyword evidence="7" id="KW-1185">Reference proteome</keyword>
<evidence type="ECO:0000313" key="6">
    <source>
        <dbReference type="EMBL" id="GAA3747280.1"/>
    </source>
</evidence>
<dbReference type="Gene3D" id="1.10.1040.10">
    <property type="entry name" value="N-(1-d-carboxylethyl)-l-norvaline Dehydrogenase, domain 2"/>
    <property type="match status" value="1"/>
</dbReference>
<dbReference type="RefSeq" id="WP_344756877.1">
    <property type="nucleotide sequence ID" value="NZ_BAABAE010000003.1"/>
</dbReference>
<name>A0ABP7FTI4_9MICO</name>
<evidence type="ECO:0000259" key="5">
    <source>
        <dbReference type="Pfam" id="PF02737"/>
    </source>
</evidence>
<comment type="pathway">
    <text evidence="1">Lipid metabolism; butanoate metabolism.</text>
</comment>
<dbReference type="InterPro" id="IPR013328">
    <property type="entry name" value="6PGD_dom2"/>
</dbReference>
<dbReference type="PANTHER" id="PTHR48075:SF5">
    <property type="entry name" value="3-HYDROXYBUTYRYL-COA DEHYDROGENASE"/>
    <property type="match status" value="1"/>
</dbReference>
<evidence type="ECO:0000256" key="3">
    <source>
        <dbReference type="ARBA" id="ARBA00023002"/>
    </source>
</evidence>
<dbReference type="SUPFAM" id="SSF51735">
    <property type="entry name" value="NAD(P)-binding Rossmann-fold domains"/>
    <property type="match status" value="1"/>
</dbReference>
<dbReference type="InterPro" id="IPR006176">
    <property type="entry name" value="3-OHacyl-CoA_DH_NAD-bd"/>
</dbReference>
<comment type="caution">
    <text evidence="6">The sequence shown here is derived from an EMBL/GenBank/DDBJ whole genome shotgun (WGS) entry which is preliminary data.</text>
</comment>
<feature type="domain" description="3-hydroxyacyl-CoA dehydrogenase NAD binding" evidence="5">
    <location>
        <begin position="8"/>
        <end position="189"/>
    </location>
</feature>
<dbReference type="InterPro" id="IPR008927">
    <property type="entry name" value="6-PGluconate_DH-like_C_sf"/>
</dbReference>
<protein>
    <submittedName>
        <fullName evidence="6">3-hydroxyacyl-CoA dehydrogenase family protein</fullName>
    </submittedName>
</protein>
<comment type="similarity">
    <text evidence="2">Belongs to the 3-hydroxyacyl-CoA dehydrogenase family.</text>
</comment>
<dbReference type="Pfam" id="PF02737">
    <property type="entry name" value="3HCDH_N"/>
    <property type="match status" value="1"/>
</dbReference>
<dbReference type="InterPro" id="IPR006108">
    <property type="entry name" value="3HC_DH_C"/>
</dbReference>
<dbReference type="EMBL" id="BAABAE010000003">
    <property type="protein sequence ID" value="GAA3747280.1"/>
    <property type="molecule type" value="Genomic_DNA"/>
</dbReference>
<dbReference type="InterPro" id="IPR022694">
    <property type="entry name" value="3-OHacyl-CoA_DH"/>
</dbReference>
<sequence>MSGVPAIVGVLGGGRMGAGIAHAFALAGARVAVVERDAESVRMARGRVLAALMTSVERATTEEPLEELTARLGFGTDVDAFAEAGLVVEAVPESLELKLDALGRVEAAVGAASDGAGAWLASNTSSISITTLAGHLARPERFCGLHFFNPVPASKLVEIVVGQRTAPELTAAAAGWVAALGKTPITVQDVPGFASSRLGVAIALEAIRMLEDGVASAADIDAAMALGYGHPMGPLKLTDLVGLDVRLGIAEYLQATLGERFAPPQLLREKVARGELGRKTGRGFYDWPTENSQPGESA</sequence>
<evidence type="ECO:0000256" key="2">
    <source>
        <dbReference type="ARBA" id="ARBA00009463"/>
    </source>
</evidence>
<dbReference type="Gene3D" id="3.40.50.720">
    <property type="entry name" value="NAD(P)-binding Rossmann-like Domain"/>
    <property type="match status" value="1"/>
</dbReference>
<dbReference type="PANTHER" id="PTHR48075">
    <property type="entry name" value="3-HYDROXYACYL-COA DEHYDROGENASE FAMILY PROTEIN"/>
    <property type="match status" value="1"/>
</dbReference>
<dbReference type="Pfam" id="PF00725">
    <property type="entry name" value="3HCDH"/>
    <property type="match status" value="1"/>
</dbReference>
<feature type="domain" description="3-hydroxyacyl-CoA dehydrogenase C-terminal" evidence="4">
    <location>
        <begin position="192"/>
        <end position="287"/>
    </location>
</feature>
<dbReference type="SUPFAM" id="SSF48179">
    <property type="entry name" value="6-phosphogluconate dehydrogenase C-terminal domain-like"/>
    <property type="match status" value="1"/>
</dbReference>
<dbReference type="Proteomes" id="UP001501004">
    <property type="component" value="Unassembled WGS sequence"/>
</dbReference>
<reference evidence="7" key="1">
    <citation type="journal article" date="2019" name="Int. J. Syst. Evol. Microbiol.">
        <title>The Global Catalogue of Microorganisms (GCM) 10K type strain sequencing project: providing services to taxonomists for standard genome sequencing and annotation.</title>
        <authorList>
            <consortium name="The Broad Institute Genomics Platform"/>
            <consortium name="The Broad Institute Genome Sequencing Center for Infectious Disease"/>
            <person name="Wu L."/>
            <person name="Ma J."/>
        </authorList>
    </citation>
    <scope>NUCLEOTIDE SEQUENCE [LARGE SCALE GENOMIC DNA]</scope>
    <source>
        <strain evidence="7">JCM 16949</strain>
    </source>
</reference>
<dbReference type="PIRSF" id="PIRSF000105">
    <property type="entry name" value="HCDH"/>
    <property type="match status" value="1"/>
</dbReference>
<accession>A0ABP7FTI4</accession>
<keyword evidence="3" id="KW-0560">Oxidoreductase</keyword>
<gene>
    <name evidence="6" type="ORF">GCM10022239_23500</name>
</gene>